<dbReference type="GO" id="GO:0006226">
    <property type="term" value="P:dUMP biosynthetic process"/>
    <property type="evidence" value="ECO:0007669"/>
    <property type="project" value="UniProtKB-UniRule"/>
</dbReference>
<protein>
    <recommendedName>
        <fullName evidence="5">Deoxyuridine 5'-triphosphate nucleotidohydrolase</fullName>
        <shortName evidence="5">dUTPase</shortName>
        <ecNumber evidence="5">3.6.1.23</ecNumber>
    </recommendedName>
    <alternativeName>
        <fullName evidence="5">dUTP pyrophosphatase</fullName>
    </alternativeName>
</protein>
<dbReference type="OrthoDB" id="419889at2759"/>
<gene>
    <name evidence="8" type="primary">LOC114491501</name>
</gene>
<dbReference type="PANTHER" id="PTHR11241:SF0">
    <property type="entry name" value="DEOXYURIDINE 5'-TRIPHOSPHATE NUCLEOTIDOHYDROLASE"/>
    <property type="match status" value="1"/>
</dbReference>
<dbReference type="GeneID" id="114491501"/>
<organism evidence="7 8">
    <name type="scientific">Phyllostomus discolor</name>
    <name type="common">pale spear-nosed bat</name>
    <dbReference type="NCBI Taxonomy" id="89673"/>
    <lineage>
        <taxon>Eukaryota</taxon>
        <taxon>Metazoa</taxon>
        <taxon>Chordata</taxon>
        <taxon>Craniata</taxon>
        <taxon>Vertebrata</taxon>
        <taxon>Euteleostomi</taxon>
        <taxon>Mammalia</taxon>
        <taxon>Eutheria</taxon>
        <taxon>Laurasiatheria</taxon>
        <taxon>Chiroptera</taxon>
        <taxon>Yangochiroptera</taxon>
        <taxon>Phyllostomidae</taxon>
        <taxon>Phyllostominae</taxon>
        <taxon>Phyllostomus</taxon>
    </lineage>
</organism>
<evidence type="ECO:0000313" key="8">
    <source>
        <dbReference type="RefSeq" id="XP_035866729.1"/>
    </source>
</evidence>
<dbReference type="GO" id="GO:0004170">
    <property type="term" value="F:dUTP diphosphatase activity"/>
    <property type="evidence" value="ECO:0007669"/>
    <property type="project" value="UniProtKB-UniRule"/>
</dbReference>
<dbReference type="UniPathway" id="UPA00610">
    <property type="reaction ID" value="UER00666"/>
</dbReference>
<accession>A0A7E6CKH5</accession>
<dbReference type="InParanoid" id="A0A7E6CKH5"/>
<evidence type="ECO:0000256" key="5">
    <source>
        <dbReference type="RuleBase" id="RU367024"/>
    </source>
</evidence>
<dbReference type="AlphaFoldDB" id="A0A7E6CKH5"/>
<evidence type="ECO:0000256" key="3">
    <source>
        <dbReference type="ARBA" id="ARBA00022801"/>
    </source>
</evidence>
<dbReference type="InterPro" id="IPR036157">
    <property type="entry name" value="dUTPase-like_sf"/>
</dbReference>
<comment type="cofactor">
    <cofactor evidence="5">
        <name>Mg(2+)</name>
        <dbReference type="ChEBI" id="CHEBI:18420"/>
    </cofactor>
</comment>
<comment type="similarity">
    <text evidence="2 5">Belongs to the dUTPase family.</text>
</comment>
<evidence type="ECO:0000256" key="2">
    <source>
        <dbReference type="ARBA" id="ARBA00006581"/>
    </source>
</evidence>
<keyword evidence="5" id="KW-0479">Metal-binding</keyword>
<dbReference type="RefSeq" id="XP_035866729.1">
    <property type="nucleotide sequence ID" value="XM_036010836.1"/>
</dbReference>
<dbReference type="FunCoup" id="A0A7E6CKH5">
    <property type="interactions" value="2396"/>
</dbReference>
<keyword evidence="5" id="KW-0460">Magnesium</keyword>
<feature type="domain" description="dUTPase-like" evidence="6">
    <location>
        <begin position="51"/>
        <end position="173"/>
    </location>
</feature>
<name>A0A7E6CKH5_9CHIR</name>
<dbReference type="GO" id="GO:0000287">
    <property type="term" value="F:magnesium ion binding"/>
    <property type="evidence" value="ECO:0007669"/>
    <property type="project" value="UniProtKB-UniRule"/>
</dbReference>
<evidence type="ECO:0000256" key="4">
    <source>
        <dbReference type="ARBA" id="ARBA00023080"/>
    </source>
</evidence>
<dbReference type="KEGG" id="pdic:114491501"/>
<sequence>FDPVTSQSLCSPPPPLPQPHSALPCCALKSHLPSAPGSGFAGLLEHATASIKGSAWTAVYDLYSTYDYTVPPVEKTPVKTNTHTALSSQWYGRVALCSGMAAKHFIDTGTGIIKKDYRGNIVVVLFNFGKEKLEVKKGDQTAQLICALTFYPEIEKVQHLDNIKKGSGGFSPTVKNKIDAKNRKMKKCTFFLKIKSSSLLFCTSVNLIALASKNVWFSYIKERVLCWDHTELYFVLFFYI</sequence>
<dbReference type="Gene3D" id="2.70.40.10">
    <property type="match status" value="1"/>
</dbReference>
<dbReference type="Pfam" id="PF00692">
    <property type="entry name" value="dUTPase"/>
    <property type="match status" value="1"/>
</dbReference>
<dbReference type="InterPro" id="IPR008181">
    <property type="entry name" value="dUTPase"/>
</dbReference>
<comment type="pathway">
    <text evidence="1 5">Pyrimidine metabolism; dUMP biosynthesis; dUMP from dCTP (dUTP route): step 2/2.</text>
</comment>
<dbReference type="GO" id="GO:0046081">
    <property type="term" value="P:dUTP catabolic process"/>
    <property type="evidence" value="ECO:0007669"/>
    <property type="project" value="UniProtKB-UniRule"/>
</dbReference>
<dbReference type="EC" id="3.6.1.23" evidence="5"/>
<evidence type="ECO:0000256" key="1">
    <source>
        <dbReference type="ARBA" id="ARBA00005142"/>
    </source>
</evidence>
<keyword evidence="4 5" id="KW-0546">Nucleotide metabolism</keyword>
<dbReference type="InterPro" id="IPR029054">
    <property type="entry name" value="dUTPase-like"/>
</dbReference>
<comment type="function">
    <text evidence="5">Involved in nucleotide metabolism via production of dUMP, the immediate precursor of thymidine nucleotides, and decreases the intracellular concentration of dUTP so that uracil cannot be incorporated into DNA.</text>
</comment>
<evidence type="ECO:0000313" key="7">
    <source>
        <dbReference type="Proteomes" id="UP000504628"/>
    </source>
</evidence>
<feature type="non-terminal residue" evidence="8">
    <location>
        <position position="1"/>
    </location>
</feature>
<dbReference type="PANTHER" id="PTHR11241">
    <property type="entry name" value="DEOXYURIDINE 5'-TRIPHOSPHATE NUCLEOTIDOHYDROLASE"/>
    <property type="match status" value="1"/>
</dbReference>
<keyword evidence="3 5" id="KW-0378">Hydrolase</keyword>
<dbReference type="InterPro" id="IPR033704">
    <property type="entry name" value="dUTPase_trimeric"/>
</dbReference>
<dbReference type="CDD" id="cd07557">
    <property type="entry name" value="trimeric_dUTPase"/>
    <property type="match status" value="1"/>
</dbReference>
<dbReference type="Proteomes" id="UP000504628">
    <property type="component" value="Chromosome 1"/>
</dbReference>
<keyword evidence="7" id="KW-1185">Reference proteome</keyword>
<proteinExistence type="inferred from homology"/>
<comment type="catalytic activity">
    <reaction evidence="5">
        <text>dUTP + H2O = dUMP + diphosphate + H(+)</text>
        <dbReference type="Rhea" id="RHEA:10248"/>
        <dbReference type="ChEBI" id="CHEBI:15377"/>
        <dbReference type="ChEBI" id="CHEBI:15378"/>
        <dbReference type="ChEBI" id="CHEBI:33019"/>
        <dbReference type="ChEBI" id="CHEBI:61555"/>
        <dbReference type="ChEBI" id="CHEBI:246422"/>
        <dbReference type="EC" id="3.6.1.23"/>
    </reaction>
</comment>
<evidence type="ECO:0000259" key="6">
    <source>
        <dbReference type="Pfam" id="PF00692"/>
    </source>
</evidence>
<dbReference type="SUPFAM" id="SSF51283">
    <property type="entry name" value="dUTPase-like"/>
    <property type="match status" value="1"/>
</dbReference>
<dbReference type="NCBIfam" id="TIGR00576">
    <property type="entry name" value="dut"/>
    <property type="match status" value="1"/>
</dbReference>
<reference evidence="8" key="1">
    <citation type="submission" date="2025-08" db="UniProtKB">
        <authorList>
            <consortium name="RefSeq"/>
        </authorList>
    </citation>
    <scope>IDENTIFICATION</scope>
    <source>
        <tissue evidence="8">Muscle</tissue>
    </source>
</reference>